<organism evidence="6 7">
    <name type="scientific">Thermococcus sibiricus (strain DSM 12597 / MM 739)</name>
    <dbReference type="NCBI Taxonomy" id="604354"/>
    <lineage>
        <taxon>Archaea</taxon>
        <taxon>Methanobacteriati</taxon>
        <taxon>Methanobacteriota</taxon>
        <taxon>Thermococci</taxon>
        <taxon>Thermococcales</taxon>
        <taxon>Thermococcaceae</taxon>
        <taxon>Thermococcus</taxon>
    </lineage>
</organism>
<dbReference type="Gene3D" id="3.20.20.70">
    <property type="entry name" value="Aldolase class I"/>
    <property type="match status" value="1"/>
</dbReference>
<sequence>MIHVKKLKIYIPGISFPSLSLTGNYCTLDCAHCGKHYLESMKKVEKSNLVDYCKNLEKEGYKGCLLSGGMDSRLKVPLDIYTDEIKQIKKETKLKLNVHVGFIDESDLEWLKYVDVVSLDFVGEDDVIKRVYKIKKRVEDYLKIIELLTSNGIKVAPHITVGLDFGKIWWEYKAIELLAHYPVDVLVLDVLIPTRGTEMENTTSPSVDKSLEVVKYARDTFNGELSIGCMRPPGKWRLEFDKGAILIGVDRITNPPRKVIEWAKKIRDVEIIYECCVI</sequence>
<dbReference type="Proteomes" id="UP000009079">
    <property type="component" value="Chromosome"/>
</dbReference>
<dbReference type="SFLD" id="SFLDG01113">
    <property type="entry name" value="Uncharacterised_Radical_SAM_Su"/>
    <property type="match status" value="1"/>
</dbReference>
<evidence type="ECO:0000256" key="2">
    <source>
        <dbReference type="ARBA" id="ARBA00022723"/>
    </source>
</evidence>
<feature type="domain" description="Elp3/MiaA/NifB-like radical SAM core" evidence="5">
    <location>
        <begin position="16"/>
        <end position="219"/>
    </location>
</feature>
<dbReference type="PANTHER" id="PTHR43288">
    <property type="entry name" value="BIOTIN SYNTHASE-RELATED PROTEIN, RADICAL SAM SUPERFAMILY"/>
    <property type="match status" value="1"/>
</dbReference>
<dbReference type="eggNOG" id="arCOG05825">
    <property type="taxonomic scope" value="Archaea"/>
</dbReference>
<keyword evidence="3" id="KW-0408">Iron</keyword>
<dbReference type="SUPFAM" id="SSF102114">
    <property type="entry name" value="Radical SAM enzymes"/>
    <property type="match status" value="1"/>
</dbReference>
<dbReference type="GO" id="GO:0003824">
    <property type="term" value="F:catalytic activity"/>
    <property type="evidence" value="ECO:0007669"/>
    <property type="project" value="InterPro"/>
</dbReference>
<dbReference type="AlphaFoldDB" id="C6A3K5"/>
<accession>C6A3K5</accession>
<dbReference type="CDD" id="cd01335">
    <property type="entry name" value="Radical_SAM"/>
    <property type="match status" value="1"/>
</dbReference>
<keyword evidence="7" id="KW-1185">Reference proteome</keyword>
<evidence type="ECO:0000313" key="7">
    <source>
        <dbReference type="Proteomes" id="UP000009079"/>
    </source>
</evidence>
<dbReference type="PANTHER" id="PTHR43288:SF2">
    <property type="entry name" value="RADICAL SAM CORE DOMAIN-CONTAINING PROTEIN"/>
    <property type="match status" value="1"/>
</dbReference>
<dbReference type="GO" id="GO:0046872">
    <property type="term" value="F:metal ion binding"/>
    <property type="evidence" value="ECO:0007669"/>
    <property type="project" value="UniProtKB-KW"/>
</dbReference>
<name>C6A3K5_THESM</name>
<dbReference type="InterPro" id="IPR006638">
    <property type="entry name" value="Elp3/MiaA/NifB-like_rSAM"/>
</dbReference>
<evidence type="ECO:0000259" key="5">
    <source>
        <dbReference type="SMART" id="SM00729"/>
    </source>
</evidence>
<dbReference type="STRING" id="604354.TSIB_1146"/>
<reference evidence="6 7" key="1">
    <citation type="journal article" date="2009" name="Appl. Environ. Microbiol.">
        <title>Metabolic versatility and indigenous origin of the archaeon Thermococcus sibiricus, isolated from a siberian oil reservoir, as revealed by genome analysis.</title>
        <authorList>
            <person name="Mardanov A.V."/>
            <person name="Ravin N.V."/>
            <person name="Svetlitchnyi V.A."/>
            <person name="Beletsky A.V."/>
            <person name="Miroshnichenko M.L."/>
            <person name="Bonch-Osmolovskaya E.A."/>
            <person name="Skryabin K.G."/>
        </authorList>
    </citation>
    <scope>NUCLEOTIDE SEQUENCE [LARGE SCALE GENOMIC DNA]</scope>
    <source>
        <strain evidence="7">DSM 12597 / MM 739</strain>
    </source>
</reference>
<dbReference type="InterPro" id="IPR007197">
    <property type="entry name" value="rSAM"/>
</dbReference>
<dbReference type="KEGG" id="tsi:TSIB_1146"/>
<dbReference type="InterPro" id="IPR058240">
    <property type="entry name" value="rSAM_sf"/>
</dbReference>
<keyword evidence="4" id="KW-0411">Iron-sulfur</keyword>
<proteinExistence type="predicted"/>
<protein>
    <submittedName>
        <fullName evidence="6">Biotin synthase-related protein, radical SAM superfamily</fullName>
    </submittedName>
</protein>
<evidence type="ECO:0000256" key="1">
    <source>
        <dbReference type="ARBA" id="ARBA00022691"/>
    </source>
</evidence>
<dbReference type="EMBL" id="CP001463">
    <property type="protein sequence ID" value="ACS90200.1"/>
    <property type="molecule type" value="Genomic_DNA"/>
</dbReference>
<dbReference type="Pfam" id="PF04055">
    <property type="entry name" value="Radical_SAM"/>
    <property type="match status" value="1"/>
</dbReference>
<dbReference type="InterPro" id="IPR013785">
    <property type="entry name" value="Aldolase_TIM"/>
</dbReference>
<dbReference type="GO" id="GO:0051536">
    <property type="term" value="F:iron-sulfur cluster binding"/>
    <property type="evidence" value="ECO:0007669"/>
    <property type="project" value="UniProtKB-KW"/>
</dbReference>
<keyword evidence="1" id="KW-0949">S-adenosyl-L-methionine</keyword>
<evidence type="ECO:0000256" key="3">
    <source>
        <dbReference type="ARBA" id="ARBA00023004"/>
    </source>
</evidence>
<keyword evidence="2" id="KW-0479">Metal-binding</keyword>
<gene>
    <name evidence="6" type="ordered locus">TSIB_1146</name>
</gene>
<dbReference type="SMART" id="SM00729">
    <property type="entry name" value="Elp3"/>
    <property type="match status" value="1"/>
</dbReference>
<dbReference type="SFLD" id="SFLDS00029">
    <property type="entry name" value="Radical_SAM"/>
    <property type="match status" value="1"/>
</dbReference>
<evidence type="ECO:0000256" key="4">
    <source>
        <dbReference type="ARBA" id="ARBA00023014"/>
    </source>
</evidence>
<dbReference type="HOGENOM" id="CLU_067819_1_0_2"/>
<evidence type="ECO:0000313" key="6">
    <source>
        <dbReference type="EMBL" id="ACS90200.1"/>
    </source>
</evidence>